<feature type="domain" description="Acyl-CoA oxidase/dehydrogenase middle" evidence="7">
    <location>
        <begin position="113"/>
        <end position="206"/>
    </location>
</feature>
<dbReference type="Pfam" id="PF02771">
    <property type="entry name" value="Acyl-CoA_dh_N"/>
    <property type="match status" value="1"/>
</dbReference>
<dbReference type="Pfam" id="PF00441">
    <property type="entry name" value="Acyl-CoA_dh_1"/>
    <property type="match status" value="1"/>
</dbReference>
<keyword evidence="3 5" id="KW-0285">Flavoprotein</keyword>
<keyword evidence="4 5" id="KW-0274">FAD</keyword>
<dbReference type="Gene3D" id="2.40.110.10">
    <property type="entry name" value="Butyryl-CoA Dehydrogenase, subunit A, domain 2"/>
    <property type="match status" value="1"/>
</dbReference>
<accession>A0A2W1LXV0</accession>
<organism evidence="9 10">
    <name type="scientific">Paenibacillus sambharensis</name>
    <dbReference type="NCBI Taxonomy" id="1803190"/>
    <lineage>
        <taxon>Bacteria</taxon>
        <taxon>Bacillati</taxon>
        <taxon>Bacillota</taxon>
        <taxon>Bacilli</taxon>
        <taxon>Bacillales</taxon>
        <taxon>Paenibacillaceae</taxon>
        <taxon>Paenibacillus</taxon>
    </lineage>
</organism>
<comment type="caution">
    <text evidence="9">The sequence shown here is derived from an EMBL/GenBank/DDBJ whole genome shotgun (WGS) entry which is preliminary data.</text>
</comment>
<keyword evidence="10" id="KW-1185">Reference proteome</keyword>
<dbReference type="GO" id="GO:0050660">
    <property type="term" value="F:flavin adenine dinucleotide binding"/>
    <property type="evidence" value="ECO:0007669"/>
    <property type="project" value="InterPro"/>
</dbReference>
<name>A0A2W1LXV0_9BACL</name>
<evidence type="ECO:0000259" key="6">
    <source>
        <dbReference type="Pfam" id="PF00441"/>
    </source>
</evidence>
<dbReference type="OrthoDB" id="9785203at2"/>
<dbReference type="GO" id="GO:0003995">
    <property type="term" value="F:acyl-CoA dehydrogenase activity"/>
    <property type="evidence" value="ECO:0007669"/>
    <property type="project" value="TreeGrafter"/>
</dbReference>
<dbReference type="AlphaFoldDB" id="A0A2W1LXV0"/>
<feature type="domain" description="Acyl-CoA dehydrogenase/oxidase N-terminal" evidence="8">
    <location>
        <begin position="7"/>
        <end position="107"/>
    </location>
</feature>
<dbReference type="InterPro" id="IPR036250">
    <property type="entry name" value="AcylCo_DH-like_C"/>
</dbReference>
<dbReference type="EMBL" id="QKRB01000037">
    <property type="protein sequence ID" value="PZD96521.1"/>
    <property type="molecule type" value="Genomic_DNA"/>
</dbReference>
<dbReference type="InterPro" id="IPR006091">
    <property type="entry name" value="Acyl-CoA_Oxase/DH_mid-dom"/>
</dbReference>
<dbReference type="InterPro" id="IPR013786">
    <property type="entry name" value="AcylCoA_DH/ox_N"/>
</dbReference>
<feature type="domain" description="Acyl-CoA dehydrogenase/oxidase C-terminal" evidence="6">
    <location>
        <begin position="236"/>
        <end position="355"/>
    </location>
</feature>
<evidence type="ECO:0000256" key="2">
    <source>
        <dbReference type="ARBA" id="ARBA00009347"/>
    </source>
</evidence>
<dbReference type="Gene3D" id="1.20.140.10">
    <property type="entry name" value="Butyryl-CoA Dehydrogenase, subunit A, domain 3"/>
    <property type="match status" value="1"/>
</dbReference>
<dbReference type="PANTHER" id="PTHR43884">
    <property type="entry name" value="ACYL-COA DEHYDROGENASE"/>
    <property type="match status" value="1"/>
</dbReference>
<dbReference type="SUPFAM" id="SSF47203">
    <property type="entry name" value="Acyl-CoA dehydrogenase C-terminal domain-like"/>
    <property type="match status" value="1"/>
</dbReference>
<comment type="similarity">
    <text evidence="2 5">Belongs to the acyl-CoA dehydrogenase family.</text>
</comment>
<evidence type="ECO:0000313" key="10">
    <source>
        <dbReference type="Proteomes" id="UP000249522"/>
    </source>
</evidence>
<dbReference type="PANTHER" id="PTHR43884:SF12">
    <property type="entry name" value="ISOVALERYL-COA DEHYDROGENASE, MITOCHONDRIAL-RELATED"/>
    <property type="match status" value="1"/>
</dbReference>
<evidence type="ECO:0000256" key="3">
    <source>
        <dbReference type="ARBA" id="ARBA00022630"/>
    </source>
</evidence>
<dbReference type="InterPro" id="IPR037069">
    <property type="entry name" value="AcylCoA_DH/ox_N_sf"/>
</dbReference>
<protein>
    <submittedName>
        <fullName evidence="9">Acyl-CoA dehydrogenase</fullName>
    </submittedName>
</protein>
<gene>
    <name evidence="9" type="ORF">DNH61_06855</name>
</gene>
<dbReference type="InterPro" id="IPR009075">
    <property type="entry name" value="AcylCo_DH/oxidase_C"/>
</dbReference>
<sequence>MKHVYQEGKDFAKAHILPYTDRTDKESRFPEESFEKLAEQGFLKLLIPEEYGGYGKGLEEHAEACLAFAEICSTTALCYMMHNVAVMCLVTHGSDELKRRIFADIIENRTFMALAYSEFGTGTHFYITEMTAEVNGDNTTFNGRKSMVTSASYASYYLVLAPSVEEGKINNWVFPLDSEGLSFELTEWNGLGMRGNSSCPMHVNDVTLDSSCRIGAEGSGQEQVFNVVAPFFITGLGAVYSGTAMHMFEVASSHAVDRKYPDGSSLSAIETVQVHIGNIYKNASAARAITLEAARAGANGEADALARILSARIFASEAAIECGRLAMRVGGGKAYNKALPLERLVRDAYAGQIMAPSADVLSVWLGKALTGQMIP</sequence>
<evidence type="ECO:0000256" key="5">
    <source>
        <dbReference type="RuleBase" id="RU362125"/>
    </source>
</evidence>
<evidence type="ECO:0000256" key="1">
    <source>
        <dbReference type="ARBA" id="ARBA00001974"/>
    </source>
</evidence>
<comment type="cofactor">
    <cofactor evidence="1 5">
        <name>FAD</name>
        <dbReference type="ChEBI" id="CHEBI:57692"/>
    </cofactor>
</comment>
<evidence type="ECO:0000259" key="7">
    <source>
        <dbReference type="Pfam" id="PF02770"/>
    </source>
</evidence>
<reference evidence="9 10" key="1">
    <citation type="submission" date="2018-06" db="EMBL/GenBank/DDBJ databases">
        <title>Paenibacillus imtechensis sp. nov.</title>
        <authorList>
            <person name="Pinnaka A.K."/>
            <person name="Singh H."/>
            <person name="Kaur M."/>
        </authorList>
    </citation>
    <scope>NUCLEOTIDE SEQUENCE [LARGE SCALE GENOMIC DNA]</scope>
    <source>
        <strain evidence="9 10">SMB1</strain>
    </source>
</reference>
<evidence type="ECO:0000259" key="8">
    <source>
        <dbReference type="Pfam" id="PF02771"/>
    </source>
</evidence>
<dbReference type="Proteomes" id="UP000249522">
    <property type="component" value="Unassembled WGS sequence"/>
</dbReference>
<evidence type="ECO:0000256" key="4">
    <source>
        <dbReference type="ARBA" id="ARBA00022827"/>
    </source>
</evidence>
<proteinExistence type="inferred from homology"/>
<dbReference type="Gene3D" id="1.10.540.10">
    <property type="entry name" value="Acyl-CoA dehydrogenase/oxidase, N-terminal domain"/>
    <property type="match status" value="1"/>
</dbReference>
<dbReference type="RefSeq" id="WP_111145926.1">
    <property type="nucleotide sequence ID" value="NZ_QKRB01000037.1"/>
</dbReference>
<keyword evidence="5" id="KW-0560">Oxidoreductase</keyword>
<dbReference type="PIRSF" id="PIRSF016578">
    <property type="entry name" value="HsaA"/>
    <property type="match status" value="1"/>
</dbReference>
<dbReference type="SUPFAM" id="SSF56645">
    <property type="entry name" value="Acyl-CoA dehydrogenase NM domain-like"/>
    <property type="match status" value="1"/>
</dbReference>
<dbReference type="Pfam" id="PF02770">
    <property type="entry name" value="Acyl-CoA_dh_M"/>
    <property type="match status" value="1"/>
</dbReference>
<evidence type="ECO:0000313" key="9">
    <source>
        <dbReference type="EMBL" id="PZD96521.1"/>
    </source>
</evidence>
<dbReference type="InterPro" id="IPR009100">
    <property type="entry name" value="AcylCoA_DH/oxidase_NM_dom_sf"/>
</dbReference>
<dbReference type="InterPro" id="IPR046373">
    <property type="entry name" value="Acyl-CoA_Oxase/DH_mid-dom_sf"/>
</dbReference>